<feature type="domain" description="Myb-like" evidence="2">
    <location>
        <begin position="7"/>
        <end position="57"/>
    </location>
</feature>
<sequence>MSSHARRGEMIKGSWSEAEDNELRALVAVHETNWSTISMMMTGRTAKQCRERWVQNLRPGITHGPFSPAECRFIIAYVEKHGQKWAEISRMLEDSGVGKRSDNAVKNWYNGTRNRQRRTAARQQRQSSAARSRAPPAPLNLSQPQRELPPSMSGQHTPTTPVYSEYGYGSHSQQHQEQQQYYSAPPQRYTAYEEPSPSTASSSSRQLPPLHDAIARDHRAQESLLQQQQQCYAQNSYHQQQQPTSSYSYSQTQPPRYADRRSSVYTTMGSPRSDIAYAPSLISDAGSPPSARESPMNAPVSPSTAIPSMMSTLPHPSEKELAALNLQSLRSSSSMDRSWSNRSDEHYVYQPQPQSQPLPFRRLPPPTPMEPAVMASRPTSRPSSRGGAMDLNNLLN</sequence>
<feature type="region of interest" description="Disordered" evidence="1">
    <location>
        <begin position="94"/>
        <end position="207"/>
    </location>
</feature>
<dbReference type="Proteomes" id="UP001583186">
    <property type="component" value="Unassembled WGS sequence"/>
</dbReference>
<feature type="domain" description="HTH myb-type" evidence="3">
    <location>
        <begin position="63"/>
        <end position="117"/>
    </location>
</feature>
<feature type="compositionally biased region" description="Low complexity" evidence="1">
    <location>
        <begin position="222"/>
        <end position="255"/>
    </location>
</feature>
<dbReference type="InterPro" id="IPR009057">
    <property type="entry name" value="Homeodomain-like_sf"/>
</dbReference>
<gene>
    <name evidence="4" type="ORF">Sste5346_001143</name>
</gene>
<dbReference type="PANTHER" id="PTHR45614:SF25">
    <property type="entry name" value="MYB PROTEIN"/>
    <property type="match status" value="1"/>
</dbReference>
<dbReference type="PANTHER" id="PTHR45614">
    <property type="entry name" value="MYB PROTEIN-RELATED"/>
    <property type="match status" value="1"/>
</dbReference>
<dbReference type="Gene3D" id="1.10.10.60">
    <property type="entry name" value="Homeodomain-like"/>
    <property type="match status" value="2"/>
</dbReference>
<dbReference type="InterPro" id="IPR001005">
    <property type="entry name" value="SANT/Myb"/>
</dbReference>
<feature type="domain" description="Myb-like" evidence="2">
    <location>
        <begin position="58"/>
        <end position="113"/>
    </location>
</feature>
<dbReference type="SMART" id="SM00717">
    <property type="entry name" value="SANT"/>
    <property type="match status" value="2"/>
</dbReference>
<feature type="compositionally biased region" description="Low complexity" evidence="1">
    <location>
        <begin position="121"/>
        <end position="134"/>
    </location>
</feature>
<dbReference type="EMBL" id="JAWCUI010000004">
    <property type="protein sequence ID" value="KAL1902700.1"/>
    <property type="molecule type" value="Genomic_DNA"/>
</dbReference>
<evidence type="ECO:0000259" key="3">
    <source>
        <dbReference type="PROSITE" id="PS51294"/>
    </source>
</evidence>
<dbReference type="PROSITE" id="PS50090">
    <property type="entry name" value="MYB_LIKE"/>
    <property type="match status" value="2"/>
</dbReference>
<dbReference type="SUPFAM" id="SSF46689">
    <property type="entry name" value="Homeodomain-like"/>
    <property type="match status" value="1"/>
</dbReference>
<feature type="compositionally biased region" description="Low complexity" evidence="1">
    <location>
        <begin position="167"/>
        <end position="183"/>
    </location>
</feature>
<protein>
    <submittedName>
        <fullName evidence="4">Uncharacterized protein</fullName>
    </submittedName>
</protein>
<evidence type="ECO:0000256" key="1">
    <source>
        <dbReference type="SAM" id="MobiDB-lite"/>
    </source>
</evidence>
<dbReference type="PROSITE" id="PS51294">
    <property type="entry name" value="HTH_MYB"/>
    <property type="match status" value="2"/>
</dbReference>
<organism evidence="4 5">
    <name type="scientific">Sporothrix stenoceras</name>
    <dbReference type="NCBI Taxonomy" id="5173"/>
    <lineage>
        <taxon>Eukaryota</taxon>
        <taxon>Fungi</taxon>
        <taxon>Dikarya</taxon>
        <taxon>Ascomycota</taxon>
        <taxon>Pezizomycotina</taxon>
        <taxon>Sordariomycetes</taxon>
        <taxon>Sordariomycetidae</taxon>
        <taxon>Ophiostomatales</taxon>
        <taxon>Ophiostomataceae</taxon>
        <taxon>Sporothrix</taxon>
    </lineage>
</organism>
<feature type="compositionally biased region" description="Polar residues" evidence="1">
    <location>
        <begin position="152"/>
        <end position="162"/>
    </location>
</feature>
<feature type="region of interest" description="Disordered" evidence="1">
    <location>
        <begin position="347"/>
        <end position="396"/>
    </location>
</feature>
<proteinExistence type="predicted"/>
<accession>A0ABR3ZRJ2</accession>
<evidence type="ECO:0000313" key="5">
    <source>
        <dbReference type="Proteomes" id="UP001583186"/>
    </source>
</evidence>
<keyword evidence="5" id="KW-1185">Reference proteome</keyword>
<feature type="compositionally biased region" description="Low complexity" evidence="1">
    <location>
        <begin position="350"/>
        <end position="361"/>
    </location>
</feature>
<name>A0ABR3ZRJ2_9PEZI</name>
<feature type="compositionally biased region" description="Basic and acidic residues" evidence="1">
    <location>
        <begin position="94"/>
        <end position="103"/>
    </location>
</feature>
<dbReference type="Pfam" id="PF13921">
    <property type="entry name" value="Myb_DNA-bind_6"/>
    <property type="match status" value="1"/>
</dbReference>
<dbReference type="CDD" id="cd00167">
    <property type="entry name" value="SANT"/>
    <property type="match status" value="2"/>
</dbReference>
<comment type="caution">
    <text evidence="4">The sequence shown here is derived from an EMBL/GenBank/DDBJ whole genome shotgun (WGS) entry which is preliminary data.</text>
</comment>
<dbReference type="InterPro" id="IPR050560">
    <property type="entry name" value="MYB_TF"/>
</dbReference>
<feature type="compositionally biased region" description="Polar residues" evidence="1">
    <location>
        <begin position="300"/>
        <end position="311"/>
    </location>
</feature>
<reference evidence="4 5" key="1">
    <citation type="journal article" date="2024" name="IMA Fungus">
        <title>IMA Genome - F19 : A genome assembly and annotation guide to empower mycologists, including annotated draft genome sequences of Ceratocystis pirilliformis, Diaporthe australafricana, Fusarium ophioides, Paecilomyces lecythidis, and Sporothrix stenoceras.</title>
        <authorList>
            <person name="Aylward J."/>
            <person name="Wilson A.M."/>
            <person name="Visagie C.M."/>
            <person name="Spraker J."/>
            <person name="Barnes I."/>
            <person name="Buitendag C."/>
            <person name="Ceriani C."/>
            <person name="Del Mar Angel L."/>
            <person name="du Plessis D."/>
            <person name="Fuchs T."/>
            <person name="Gasser K."/>
            <person name="Kramer D."/>
            <person name="Li W."/>
            <person name="Munsamy K."/>
            <person name="Piso A."/>
            <person name="Price J.L."/>
            <person name="Sonnekus B."/>
            <person name="Thomas C."/>
            <person name="van der Nest A."/>
            <person name="van Dijk A."/>
            <person name="van Heerden A."/>
            <person name="van Vuuren N."/>
            <person name="Yilmaz N."/>
            <person name="Duong T.A."/>
            <person name="van der Merwe N.A."/>
            <person name="Wingfield M.J."/>
            <person name="Wingfield B.D."/>
        </authorList>
    </citation>
    <scope>NUCLEOTIDE SEQUENCE [LARGE SCALE GENOMIC DNA]</scope>
    <source>
        <strain evidence="4 5">CMW 5346</strain>
    </source>
</reference>
<evidence type="ECO:0000313" key="4">
    <source>
        <dbReference type="EMBL" id="KAL1902700.1"/>
    </source>
</evidence>
<feature type="region of interest" description="Disordered" evidence="1">
    <location>
        <begin position="219"/>
        <end position="313"/>
    </location>
</feature>
<feature type="compositionally biased region" description="Low complexity" evidence="1">
    <location>
        <begin position="376"/>
        <end position="385"/>
    </location>
</feature>
<evidence type="ECO:0000259" key="2">
    <source>
        <dbReference type="PROSITE" id="PS50090"/>
    </source>
</evidence>
<feature type="compositionally biased region" description="Low complexity" evidence="1">
    <location>
        <begin position="195"/>
        <end position="207"/>
    </location>
</feature>
<dbReference type="InterPro" id="IPR017930">
    <property type="entry name" value="Myb_dom"/>
</dbReference>
<feature type="domain" description="HTH myb-type" evidence="3">
    <location>
        <begin position="12"/>
        <end position="61"/>
    </location>
</feature>